<evidence type="ECO:0000256" key="4">
    <source>
        <dbReference type="PIRSR" id="PIRSR600407-2"/>
    </source>
</evidence>
<gene>
    <name evidence="6" type="ORF">R1flu_012684</name>
</gene>
<keyword evidence="4" id="KW-0547">Nucleotide-binding</keyword>
<accession>A0ABD1ZEP4</accession>
<dbReference type="Gene3D" id="3.30.420.40">
    <property type="match status" value="1"/>
</dbReference>
<evidence type="ECO:0000256" key="3">
    <source>
        <dbReference type="PIRSR" id="PIRSR600407-1"/>
    </source>
</evidence>
<dbReference type="EMBL" id="JBHFFA010000002">
    <property type="protein sequence ID" value="KAL2645097.1"/>
    <property type="molecule type" value="Genomic_DNA"/>
</dbReference>
<dbReference type="PANTHER" id="PTHR11782">
    <property type="entry name" value="ADENOSINE/GUANOSINE DIPHOSPHATASE"/>
    <property type="match status" value="1"/>
</dbReference>
<proteinExistence type="inferred from homology"/>
<evidence type="ECO:0000256" key="1">
    <source>
        <dbReference type="ARBA" id="ARBA00009283"/>
    </source>
</evidence>
<keyword evidence="4" id="KW-0067">ATP-binding</keyword>
<reference evidence="6 7" key="1">
    <citation type="submission" date="2024-09" db="EMBL/GenBank/DDBJ databases">
        <title>Chromosome-scale assembly of Riccia fluitans.</title>
        <authorList>
            <person name="Paukszto L."/>
            <person name="Sawicki J."/>
            <person name="Karawczyk K."/>
            <person name="Piernik-Szablinska J."/>
            <person name="Szczecinska M."/>
            <person name="Mazdziarz M."/>
        </authorList>
    </citation>
    <scope>NUCLEOTIDE SEQUENCE [LARGE SCALE GENOMIC DNA]</scope>
    <source>
        <strain evidence="6">Rf_01</strain>
        <tissue evidence="6">Aerial parts of the thallus</tissue>
    </source>
</reference>
<comment type="caution">
    <text evidence="6">The sequence shown here is derived from an EMBL/GenBank/DDBJ whole genome shotgun (WGS) entry which is preliminary data.</text>
</comment>
<evidence type="ECO:0000313" key="7">
    <source>
        <dbReference type="Proteomes" id="UP001605036"/>
    </source>
</evidence>
<comment type="similarity">
    <text evidence="1 5">Belongs to the GDA1/CD39 NTPase family.</text>
</comment>
<feature type="binding site" evidence="4">
    <location>
        <begin position="128"/>
        <end position="132"/>
    </location>
    <ligand>
        <name>ATP</name>
        <dbReference type="ChEBI" id="CHEBI:30616"/>
    </ligand>
</feature>
<keyword evidence="2 5" id="KW-0378">Hydrolase</keyword>
<keyword evidence="7" id="KW-1185">Reference proteome</keyword>
<dbReference type="Pfam" id="PF01150">
    <property type="entry name" value="GDA1_CD39"/>
    <property type="match status" value="1"/>
</dbReference>
<evidence type="ECO:0000313" key="6">
    <source>
        <dbReference type="EMBL" id="KAL2645097.1"/>
    </source>
</evidence>
<dbReference type="Proteomes" id="UP001605036">
    <property type="component" value="Unassembled WGS sequence"/>
</dbReference>
<evidence type="ECO:0000256" key="2">
    <source>
        <dbReference type="ARBA" id="ARBA00022801"/>
    </source>
</evidence>
<dbReference type="PROSITE" id="PS01238">
    <property type="entry name" value="GDA1_CD39_NTPASE"/>
    <property type="match status" value="1"/>
</dbReference>
<evidence type="ECO:0000256" key="5">
    <source>
        <dbReference type="RuleBase" id="RU003833"/>
    </source>
</evidence>
<dbReference type="PANTHER" id="PTHR11782:SF3">
    <property type="entry name" value="APYRASE 6-RELATED"/>
    <property type="match status" value="1"/>
</dbReference>
<feature type="active site" description="Proton acceptor" evidence="3">
    <location>
        <position position="98"/>
    </location>
</feature>
<dbReference type="InterPro" id="IPR000407">
    <property type="entry name" value="GDA1_CD39_NTPase"/>
</dbReference>
<sequence>MVKGKESLSLETRPGLSSFASNLDAAGTSVVKLVKFAKENVPKKVRASTPLYLMATAGLRILDKDIQDVILDSCRNELRTAGFVFKDEWASVITGIDEGIYAWVAANYALGTLGGDPQETTGIVELGGASVQKVSLLRLSGMSCTLGEAAWEKLLQMITSGVLKTRRLVVRCLERVRSAFCDFENIRSHSCVGGFHPDCSSAKSSGFIFKVDISATDEVMQFHVSEDVVNSDQGICIFPVDFFERIKPHRSFCIGRTAEQLWRNEIPRKPVHKEMPTLQILPNNFGLLPSLQSLETLKCNALMELPQSFLDIQSLGNVRIDECGALAALWKDPAEHLGISGQPKELKRSILLVSKFAKPA</sequence>
<dbReference type="Gene3D" id="3.30.420.150">
    <property type="entry name" value="Exopolyphosphatase. Domain 2"/>
    <property type="match status" value="1"/>
</dbReference>
<name>A0ABD1ZEP4_9MARC</name>
<protein>
    <submittedName>
        <fullName evidence="6">Uncharacterized protein</fullName>
    </submittedName>
</protein>
<dbReference type="GO" id="GO:0016787">
    <property type="term" value="F:hydrolase activity"/>
    <property type="evidence" value="ECO:0007669"/>
    <property type="project" value="UniProtKB-KW"/>
</dbReference>
<organism evidence="6 7">
    <name type="scientific">Riccia fluitans</name>
    <dbReference type="NCBI Taxonomy" id="41844"/>
    <lineage>
        <taxon>Eukaryota</taxon>
        <taxon>Viridiplantae</taxon>
        <taxon>Streptophyta</taxon>
        <taxon>Embryophyta</taxon>
        <taxon>Marchantiophyta</taxon>
        <taxon>Marchantiopsida</taxon>
        <taxon>Marchantiidae</taxon>
        <taxon>Marchantiales</taxon>
        <taxon>Ricciaceae</taxon>
        <taxon>Riccia</taxon>
    </lineage>
</organism>
<dbReference type="AlphaFoldDB" id="A0ABD1ZEP4"/>